<organism evidence="1">
    <name type="scientific">marine sediment metagenome</name>
    <dbReference type="NCBI Taxonomy" id="412755"/>
    <lineage>
        <taxon>unclassified sequences</taxon>
        <taxon>metagenomes</taxon>
        <taxon>ecological metagenomes</taxon>
    </lineage>
</organism>
<comment type="caution">
    <text evidence="1">The sequence shown here is derived from an EMBL/GenBank/DDBJ whole genome shotgun (WGS) entry which is preliminary data.</text>
</comment>
<dbReference type="AlphaFoldDB" id="A0A0F9QP46"/>
<dbReference type="EMBL" id="LAZR01004609">
    <property type="protein sequence ID" value="KKN07078.1"/>
    <property type="molecule type" value="Genomic_DNA"/>
</dbReference>
<accession>A0A0F9QP46</accession>
<protein>
    <submittedName>
        <fullName evidence="1">Uncharacterized protein</fullName>
    </submittedName>
</protein>
<reference evidence="1" key="1">
    <citation type="journal article" date="2015" name="Nature">
        <title>Complex archaea that bridge the gap between prokaryotes and eukaryotes.</title>
        <authorList>
            <person name="Spang A."/>
            <person name="Saw J.H."/>
            <person name="Jorgensen S.L."/>
            <person name="Zaremba-Niedzwiedzka K."/>
            <person name="Martijn J."/>
            <person name="Lind A.E."/>
            <person name="van Eijk R."/>
            <person name="Schleper C."/>
            <person name="Guy L."/>
            <person name="Ettema T.J."/>
        </authorList>
    </citation>
    <scope>NUCLEOTIDE SEQUENCE</scope>
</reference>
<evidence type="ECO:0000313" key="1">
    <source>
        <dbReference type="EMBL" id="KKN07078.1"/>
    </source>
</evidence>
<gene>
    <name evidence="1" type="ORF">LCGC14_1070830</name>
</gene>
<sequence length="62" mass="7326">MAKYLHWPWIVSEHLCPDNPLGSISSGHFRFVLDTEKNLEIRHPDFDSCRSISFDVQVDLYY</sequence>
<name>A0A0F9QP46_9ZZZZ</name>
<proteinExistence type="predicted"/>